<sequence length="178" mass="20093">MEGQASSKELNFAFCLAVGLGWLMGSCIIVISRRPQSSGSSIFACVSNGNELIGRRLTLLPRGIFANRLRHMQAYTEWRARSPSSKVFVLLAHVKEDKEDTVWEERFETMGQSSTPRKETRHTLQDGENQTTTKKKRHQMGFREVEFLRYALTIYSGLSLFSLGMGLEQVGSMLQLVA</sequence>
<proteinExistence type="predicted"/>
<keyword evidence="2" id="KW-0812">Transmembrane</keyword>
<accession>A0A9P9JH05</accession>
<protein>
    <submittedName>
        <fullName evidence="3">Uncharacterized protein</fullName>
    </submittedName>
</protein>
<feature type="transmembrane region" description="Helical" evidence="2">
    <location>
        <begin position="12"/>
        <end position="31"/>
    </location>
</feature>
<name>A0A9P9JH05_9HYPO</name>
<evidence type="ECO:0000256" key="2">
    <source>
        <dbReference type="SAM" id="Phobius"/>
    </source>
</evidence>
<dbReference type="EMBL" id="JAGMUV010000004">
    <property type="protein sequence ID" value="KAH7161212.1"/>
    <property type="molecule type" value="Genomic_DNA"/>
</dbReference>
<evidence type="ECO:0000313" key="3">
    <source>
        <dbReference type="EMBL" id="KAH7161212.1"/>
    </source>
</evidence>
<keyword evidence="2" id="KW-0472">Membrane</keyword>
<gene>
    <name evidence="3" type="ORF">EDB81DRAFT_336209</name>
</gene>
<organism evidence="3 4">
    <name type="scientific">Dactylonectria macrodidyma</name>
    <dbReference type="NCBI Taxonomy" id="307937"/>
    <lineage>
        <taxon>Eukaryota</taxon>
        <taxon>Fungi</taxon>
        <taxon>Dikarya</taxon>
        <taxon>Ascomycota</taxon>
        <taxon>Pezizomycotina</taxon>
        <taxon>Sordariomycetes</taxon>
        <taxon>Hypocreomycetidae</taxon>
        <taxon>Hypocreales</taxon>
        <taxon>Nectriaceae</taxon>
        <taxon>Dactylonectria</taxon>
    </lineage>
</organism>
<keyword evidence="4" id="KW-1185">Reference proteome</keyword>
<evidence type="ECO:0000256" key="1">
    <source>
        <dbReference type="SAM" id="MobiDB-lite"/>
    </source>
</evidence>
<feature type="compositionally biased region" description="Basic and acidic residues" evidence="1">
    <location>
        <begin position="116"/>
        <end position="125"/>
    </location>
</feature>
<dbReference type="Proteomes" id="UP000738349">
    <property type="component" value="Unassembled WGS sequence"/>
</dbReference>
<feature type="transmembrane region" description="Helical" evidence="2">
    <location>
        <begin position="147"/>
        <end position="167"/>
    </location>
</feature>
<evidence type="ECO:0000313" key="4">
    <source>
        <dbReference type="Proteomes" id="UP000738349"/>
    </source>
</evidence>
<comment type="caution">
    <text evidence="3">The sequence shown here is derived from an EMBL/GenBank/DDBJ whole genome shotgun (WGS) entry which is preliminary data.</text>
</comment>
<feature type="region of interest" description="Disordered" evidence="1">
    <location>
        <begin position="108"/>
        <end position="137"/>
    </location>
</feature>
<dbReference type="AlphaFoldDB" id="A0A9P9JH05"/>
<keyword evidence="2" id="KW-1133">Transmembrane helix</keyword>
<reference evidence="3" key="1">
    <citation type="journal article" date="2021" name="Nat. Commun.">
        <title>Genetic determinants of endophytism in the Arabidopsis root mycobiome.</title>
        <authorList>
            <person name="Mesny F."/>
            <person name="Miyauchi S."/>
            <person name="Thiergart T."/>
            <person name="Pickel B."/>
            <person name="Atanasova L."/>
            <person name="Karlsson M."/>
            <person name="Huettel B."/>
            <person name="Barry K.W."/>
            <person name="Haridas S."/>
            <person name="Chen C."/>
            <person name="Bauer D."/>
            <person name="Andreopoulos W."/>
            <person name="Pangilinan J."/>
            <person name="LaButti K."/>
            <person name="Riley R."/>
            <person name="Lipzen A."/>
            <person name="Clum A."/>
            <person name="Drula E."/>
            <person name="Henrissat B."/>
            <person name="Kohler A."/>
            <person name="Grigoriev I.V."/>
            <person name="Martin F.M."/>
            <person name="Hacquard S."/>
        </authorList>
    </citation>
    <scope>NUCLEOTIDE SEQUENCE</scope>
    <source>
        <strain evidence="3">MPI-CAGE-AT-0147</strain>
    </source>
</reference>